<dbReference type="GO" id="GO:0006400">
    <property type="term" value="P:tRNA modification"/>
    <property type="evidence" value="ECO:0007669"/>
    <property type="project" value="UniProtKB-UniRule"/>
</dbReference>
<reference evidence="9 10" key="1">
    <citation type="submission" date="2016-11" db="EMBL/GenBank/DDBJ databases">
        <authorList>
            <person name="Jaros S."/>
            <person name="Januszkiewicz K."/>
            <person name="Wedrychowicz H."/>
        </authorList>
    </citation>
    <scope>NUCLEOTIDE SEQUENCE [LARGE SCALE GENOMIC DNA]</scope>
    <source>
        <strain evidence="9 10">ATCC 23634</strain>
    </source>
</reference>
<evidence type="ECO:0000256" key="4">
    <source>
        <dbReference type="ARBA" id="ARBA00022840"/>
    </source>
</evidence>
<evidence type="ECO:0000256" key="2">
    <source>
        <dbReference type="ARBA" id="ARBA00022694"/>
    </source>
</evidence>
<comment type="domain">
    <text evidence="6">The N-terminal region contains the highly conserved SGGXDS motif, predicted to be a P-loop motif involved in ATP binding.</text>
</comment>
<comment type="subcellular location">
    <subcellularLocation>
        <location evidence="6">Cytoplasm</location>
    </subcellularLocation>
</comment>
<comment type="similarity">
    <text evidence="6">Belongs to the tRNA(Ile)-lysidine synthase family.</text>
</comment>
<keyword evidence="2 6" id="KW-0819">tRNA processing</keyword>
<proteinExistence type="inferred from homology"/>
<dbReference type="InterPro" id="IPR011063">
    <property type="entry name" value="TilS/TtcA_N"/>
</dbReference>
<evidence type="ECO:0000256" key="7">
    <source>
        <dbReference type="SAM" id="MobiDB-lite"/>
    </source>
</evidence>
<dbReference type="PANTHER" id="PTHR43033">
    <property type="entry name" value="TRNA(ILE)-LYSIDINE SYNTHASE-RELATED"/>
    <property type="match status" value="1"/>
</dbReference>
<dbReference type="Proteomes" id="UP000183447">
    <property type="component" value="Unassembled WGS sequence"/>
</dbReference>
<dbReference type="GO" id="GO:0005737">
    <property type="term" value="C:cytoplasm"/>
    <property type="evidence" value="ECO:0007669"/>
    <property type="project" value="UniProtKB-SubCell"/>
</dbReference>
<dbReference type="InterPro" id="IPR014729">
    <property type="entry name" value="Rossmann-like_a/b/a_fold"/>
</dbReference>
<dbReference type="InterPro" id="IPR012094">
    <property type="entry name" value="tRNA_Ile_lys_synt"/>
</dbReference>
<gene>
    <name evidence="6" type="primary">tilS</name>
    <name evidence="9" type="ORF">SAMN02983003_1729</name>
</gene>
<keyword evidence="4 6" id="KW-0067">ATP-binding</keyword>
<evidence type="ECO:0000256" key="3">
    <source>
        <dbReference type="ARBA" id="ARBA00022741"/>
    </source>
</evidence>
<dbReference type="NCBIfam" id="TIGR02432">
    <property type="entry name" value="lysidine_TilS_N"/>
    <property type="match status" value="1"/>
</dbReference>
<comment type="function">
    <text evidence="6">Ligates lysine onto the cytidine present at position 34 of the AUA codon-specific tRNA(Ile) that contains the anticodon CAU, in an ATP-dependent manner. Cytidine is converted to lysidine, thus changing the amino acid specificity of the tRNA from methionine to isoleucine.</text>
</comment>
<keyword evidence="10" id="KW-1185">Reference proteome</keyword>
<dbReference type="GO" id="GO:0032267">
    <property type="term" value="F:tRNA(Ile)-lysidine synthase activity"/>
    <property type="evidence" value="ECO:0007669"/>
    <property type="project" value="UniProtKB-EC"/>
</dbReference>
<protein>
    <recommendedName>
        <fullName evidence="6">tRNA(Ile)-lysidine synthase</fullName>
        <ecNumber evidence="6">6.3.4.19</ecNumber>
    </recommendedName>
    <alternativeName>
        <fullName evidence="6">tRNA(Ile)-2-lysyl-cytidine synthase</fullName>
    </alternativeName>
    <alternativeName>
        <fullName evidence="6">tRNA(Ile)-lysidine synthetase</fullName>
    </alternativeName>
</protein>
<evidence type="ECO:0000256" key="6">
    <source>
        <dbReference type="HAMAP-Rule" id="MF_01161"/>
    </source>
</evidence>
<feature type="binding site" evidence="6">
    <location>
        <begin position="26"/>
        <end position="31"/>
    </location>
    <ligand>
        <name>ATP</name>
        <dbReference type="ChEBI" id="CHEBI:30616"/>
    </ligand>
</feature>
<dbReference type="EC" id="6.3.4.19" evidence="6"/>
<keyword evidence="1 6" id="KW-0436">Ligase</keyword>
<organism evidence="9 10">
    <name type="scientific">Devosia enhydra</name>
    <dbReference type="NCBI Taxonomy" id="665118"/>
    <lineage>
        <taxon>Bacteria</taxon>
        <taxon>Pseudomonadati</taxon>
        <taxon>Pseudomonadota</taxon>
        <taxon>Alphaproteobacteria</taxon>
        <taxon>Hyphomicrobiales</taxon>
        <taxon>Devosiaceae</taxon>
        <taxon>Devosia</taxon>
    </lineage>
</organism>
<name>A0A1K2HWS7_9HYPH</name>
<dbReference type="AlphaFoldDB" id="A0A1K2HWS7"/>
<dbReference type="CDD" id="cd01992">
    <property type="entry name" value="TilS_N"/>
    <property type="match status" value="1"/>
</dbReference>
<dbReference type="EMBL" id="FPKU01000001">
    <property type="protein sequence ID" value="SFZ83578.1"/>
    <property type="molecule type" value="Genomic_DNA"/>
</dbReference>
<dbReference type="PANTHER" id="PTHR43033:SF1">
    <property type="entry name" value="TRNA(ILE)-LYSIDINE SYNTHASE-RELATED"/>
    <property type="match status" value="1"/>
</dbReference>
<evidence type="ECO:0000313" key="9">
    <source>
        <dbReference type="EMBL" id="SFZ83578.1"/>
    </source>
</evidence>
<keyword evidence="6" id="KW-0963">Cytoplasm</keyword>
<sequence length="337" mass="36101">MAAAGLDAQALLAPLERFTKVGLAVSGGADSLALLLLAQRHEAALGHPGRYTVYTVDHRLRPEAADEVAMVLAVAAARRLPARGLVWTGPKPATGVSAAARAARYELIHAAMREDGCEALATAHHLGDQAETVMMRMAHGSGLEGLRGMDRDTVIDGLRIVRPLLHVDPEALRALVRDEGLVPAADPSNADTDYERVRWRQMLPQLAALGLDAQRITTFARRAGEAEAALTAEAERARALVTPIDPLGVSVLRRDLSLLPKAVATRLVSKLLRDVGGAQRPHGLSAVERLVERLGQGTFRTTLNGCVVSAGPVTIRIRPEPARRSPPRRSTKEPLRS</sequence>
<dbReference type="Pfam" id="PF01171">
    <property type="entry name" value="ATP_bind_3"/>
    <property type="match status" value="1"/>
</dbReference>
<evidence type="ECO:0000256" key="5">
    <source>
        <dbReference type="ARBA" id="ARBA00048539"/>
    </source>
</evidence>
<keyword evidence="3 6" id="KW-0547">Nucleotide-binding</keyword>
<feature type="region of interest" description="Disordered" evidence="7">
    <location>
        <begin position="318"/>
        <end position="337"/>
    </location>
</feature>
<evidence type="ECO:0000256" key="1">
    <source>
        <dbReference type="ARBA" id="ARBA00022598"/>
    </source>
</evidence>
<dbReference type="HAMAP" id="MF_01161">
    <property type="entry name" value="tRNA_Ile_lys_synt"/>
    <property type="match status" value="1"/>
</dbReference>
<dbReference type="STRING" id="665118.SAMN02983003_1729"/>
<evidence type="ECO:0000259" key="8">
    <source>
        <dbReference type="Pfam" id="PF01171"/>
    </source>
</evidence>
<evidence type="ECO:0000313" key="10">
    <source>
        <dbReference type="Proteomes" id="UP000183447"/>
    </source>
</evidence>
<dbReference type="GO" id="GO:0005524">
    <property type="term" value="F:ATP binding"/>
    <property type="evidence" value="ECO:0007669"/>
    <property type="project" value="UniProtKB-UniRule"/>
</dbReference>
<comment type="catalytic activity">
    <reaction evidence="5 6">
        <text>cytidine(34) in tRNA(Ile2) + L-lysine + ATP = lysidine(34) in tRNA(Ile2) + AMP + diphosphate + H(+)</text>
        <dbReference type="Rhea" id="RHEA:43744"/>
        <dbReference type="Rhea" id="RHEA-COMP:10625"/>
        <dbReference type="Rhea" id="RHEA-COMP:10670"/>
        <dbReference type="ChEBI" id="CHEBI:15378"/>
        <dbReference type="ChEBI" id="CHEBI:30616"/>
        <dbReference type="ChEBI" id="CHEBI:32551"/>
        <dbReference type="ChEBI" id="CHEBI:33019"/>
        <dbReference type="ChEBI" id="CHEBI:82748"/>
        <dbReference type="ChEBI" id="CHEBI:83665"/>
        <dbReference type="ChEBI" id="CHEBI:456215"/>
        <dbReference type="EC" id="6.3.4.19"/>
    </reaction>
</comment>
<dbReference type="SUPFAM" id="SSF52402">
    <property type="entry name" value="Adenine nucleotide alpha hydrolases-like"/>
    <property type="match status" value="1"/>
</dbReference>
<feature type="domain" description="tRNA(Ile)-lysidine/2-thiocytidine synthase N-terminal" evidence="8">
    <location>
        <begin position="21"/>
        <end position="201"/>
    </location>
</feature>
<dbReference type="InterPro" id="IPR012795">
    <property type="entry name" value="tRNA_Ile_lys_synt_N"/>
</dbReference>
<accession>A0A1K2HWS7</accession>
<dbReference type="Gene3D" id="3.40.50.620">
    <property type="entry name" value="HUPs"/>
    <property type="match status" value="1"/>
</dbReference>